<evidence type="ECO:0000256" key="3">
    <source>
        <dbReference type="ARBA" id="ARBA00022729"/>
    </source>
</evidence>
<proteinExistence type="predicted"/>
<evidence type="ECO:0000313" key="11">
    <source>
        <dbReference type="Proteomes" id="UP001642487"/>
    </source>
</evidence>
<keyword evidence="4" id="KW-0325">Glycoprotein</keyword>
<dbReference type="EC" id="2.7.11.1" evidence="2"/>
<comment type="catalytic activity">
    <reaction evidence="6">
        <text>L-seryl-[protein] + ATP = O-phospho-L-seryl-[protein] + ADP + H(+)</text>
        <dbReference type="Rhea" id="RHEA:17989"/>
        <dbReference type="Rhea" id="RHEA-COMP:9863"/>
        <dbReference type="Rhea" id="RHEA-COMP:11604"/>
        <dbReference type="ChEBI" id="CHEBI:15378"/>
        <dbReference type="ChEBI" id="CHEBI:29999"/>
        <dbReference type="ChEBI" id="CHEBI:30616"/>
        <dbReference type="ChEBI" id="CHEBI:83421"/>
        <dbReference type="ChEBI" id="CHEBI:456216"/>
        <dbReference type="EC" id="2.7.11.1"/>
    </reaction>
</comment>
<dbReference type="Pfam" id="PF14380">
    <property type="entry name" value="WAK_assoc"/>
    <property type="match status" value="1"/>
</dbReference>
<evidence type="ECO:0000256" key="5">
    <source>
        <dbReference type="ARBA" id="ARBA00047899"/>
    </source>
</evidence>
<accession>A0ABP0YB24</accession>
<dbReference type="Pfam" id="PF13947">
    <property type="entry name" value="GUB_WAK_bind"/>
    <property type="match status" value="1"/>
</dbReference>
<feature type="chain" id="PRO_5045233871" description="non-specific serine/threonine protein kinase" evidence="7">
    <location>
        <begin position="21"/>
        <end position="258"/>
    </location>
</feature>
<evidence type="ECO:0000256" key="1">
    <source>
        <dbReference type="ARBA" id="ARBA00004167"/>
    </source>
</evidence>
<evidence type="ECO:0000313" key="10">
    <source>
        <dbReference type="EMBL" id="CAK9316885.1"/>
    </source>
</evidence>
<evidence type="ECO:0000256" key="7">
    <source>
        <dbReference type="SAM" id="SignalP"/>
    </source>
</evidence>
<dbReference type="EMBL" id="OZ021737">
    <property type="protein sequence ID" value="CAK9316885.1"/>
    <property type="molecule type" value="Genomic_DNA"/>
</dbReference>
<evidence type="ECO:0000259" key="8">
    <source>
        <dbReference type="Pfam" id="PF13947"/>
    </source>
</evidence>
<comment type="subcellular location">
    <subcellularLocation>
        <location evidence="1">Membrane</location>
        <topology evidence="1">Single-pass membrane protein</topology>
    </subcellularLocation>
</comment>
<protein>
    <recommendedName>
        <fullName evidence="2">non-specific serine/threonine protein kinase</fullName>
        <ecNumber evidence="2">2.7.11.1</ecNumber>
    </recommendedName>
</protein>
<sequence>MVSNLSIFIFIFIFLSPETSTPSAAADYHFEACQRSMSCGDNQTIQYPFYIHNRQDPFCGYPGFKLKCHQNGHPILRLAGRDFSVRRISYENHFLRLSDHAILTASECSPLIRNLSVLPNEGFHLAAGQGGICDREESREEAEENGLVVEWTAGECKFCNNSGGFCGFDSSTHLFKCYCRDRPHAFHCTPPPPAPDLRPCESVQLRSIRTEAGICESLIGKPAVESSLLLLSHSPAKRRESVIASSETPAIYSSTMII</sequence>
<evidence type="ECO:0000259" key="9">
    <source>
        <dbReference type="Pfam" id="PF14380"/>
    </source>
</evidence>
<comment type="catalytic activity">
    <reaction evidence="5">
        <text>L-threonyl-[protein] + ATP = O-phospho-L-threonyl-[protein] + ADP + H(+)</text>
        <dbReference type="Rhea" id="RHEA:46608"/>
        <dbReference type="Rhea" id="RHEA-COMP:11060"/>
        <dbReference type="Rhea" id="RHEA-COMP:11605"/>
        <dbReference type="ChEBI" id="CHEBI:15378"/>
        <dbReference type="ChEBI" id="CHEBI:30013"/>
        <dbReference type="ChEBI" id="CHEBI:30616"/>
        <dbReference type="ChEBI" id="CHEBI:61977"/>
        <dbReference type="ChEBI" id="CHEBI:456216"/>
        <dbReference type="EC" id="2.7.11.1"/>
    </reaction>
</comment>
<evidence type="ECO:0000256" key="4">
    <source>
        <dbReference type="ARBA" id="ARBA00023180"/>
    </source>
</evidence>
<evidence type="ECO:0000256" key="2">
    <source>
        <dbReference type="ARBA" id="ARBA00012513"/>
    </source>
</evidence>
<dbReference type="InterPro" id="IPR025287">
    <property type="entry name" value="WAK_GUB"/>
</dbReference>
<keyword evidence="11" id="KW-1185">Reference proteome</keyword>
<evidence type="ECO:0000256" key="6">
    <source>
        <dbReference type="ARBA" id="ARBA00048679"/>
    </source>
</evidence>
<feature type="domain" description="Wall-associated receptor kinase C-terminal" evidence="9">
    <location>
        <begin position="135"/>
        <end position="182"/>
    </location>
</feature>
<keyword evidence="3 7" id="KW-0732">Signal</keyword>
<dbReference type="Proteomes" id="UP001642487">
    <property type="component" value="Chromosome 3"/>
</dbReference>
<dbReference type="PANTHER" id="PTHR33138:SF27">
    <property type="entry name" value="WALL-ASSOCIATED RECEPTOR KINASE C-TERMINAL DOMAIN-CONTAINING PROTEIN"/>
    <property type="match status" value="1"/>
</dbReference>
<name>A0ABP0YB24_9ROSI</name>
<dbReference type="PANTHER" id="PTHR33138">
    <property type="entry name" value="OS01G0690200 PROTEIN"/>
    <property type="match status" value="1"/>
</dbReference>
<feature type="signal peptide" evidence="7">
    <location>
        <begin position="1"/>
        <end position="20"/>
    </location>
</feature>
<dbReference type="InterPro" id="IPR032872">
    <property type="entry name" value="WAK_assoc_C"/>
</dbReference>
<feature type="domain" description="Wall-associated receptor kinase galacturonan-binding" evidence="8">
    <location>
        <begin position="33"/>
        <end position="99"/>
    </location>
</feature>
<reference evidence="10 11" key="1">
    <citation type="submission" date="2024-03" db="EMBL/GenBank/DDBJ databases">
        <authorList>
            <person name="Gkanogiannis A."/>
            <person name="Becerra Lopez-Lavalle L."/>
        </authorList>
    </citation>
    <scope>NUCLEOTIDE SEQUENCE [LARGE SCALE GENOMIC DNA]</scope>
</reference>
<organism evidence="10 11">
    <name type="scientific">Citrullus colocynthis</name>
    <name type="common">colocynth</name>
    <dbReference type="NCBI Taxonomy" id="252529"/>
    <lineage>
        <taxon>Eukaryota</taxon>
        <taxon>Viridiplantae</taxon>
        <taxon>Streptophyta</taxon>
        <taxon>Embryophyta</taxon>
        <taxon>Tracheophyta</taxon>
        <taxon>Spermatophyta</taxon>
        <taxon>Magnoliopsida</taxon>
        <taxon>eudicotyledons</taxon>
        <taxon>Gunneridae</taxon>
        <taxon>Pentapetalae</taxon>
        <taxon>rosids</taxon>
        <taxon>fabids</taxon>
        <taxon>Cucurbitales</taxon>
        <taxon>Cucurbitaceae</taxon>
        <taxon>Benincaseae</taxon>
        <taxon>Citrullus</taxon>
    </lineage>
</organism>
<gene>
    <name evidence="10" type="ORF">CITCOLO1_LOCUS8765</name>
</gene>